<keyword evidence="2" id="KW-1185">Reference proteome</keyword>
<protein>
    <submittedName>
        <fullName evidence="1">Uncharacterized protein</fullName>
    </submittedName>
</protein>
<proteinExistence type="predicted"/>
<evidence type="ECO:0000313" key="2">
    <source>
        <dbReference type="Proteomes" id="UP001153331"/>
    </source>
</evidence>
<accession>A0ACC2IKE5</accession>
<organism evidence="1 2">
    <name type="scientific">Boeremia exigua</name>
    <dbReference type="NCBI Taxonomy" id="749465"/>
    <lineage>
        <taxon>Eukaryota</taxon>
        <taxon>Fungi</taxon>
        <taxon>Dikarya</taxon>
        <taxon>Ascomycota</taxon>
        <taxon>Pezizomycotina</taxon>
        <taxon>Dothideomycetes</taxon>
        <taxon>Pleosporomycetidae</taxon>
        <taxon>Pleosporales</taxon>
        <taxon>Pleosporineae</taxon>
        <taxon>Didymellaceae</taxon>
        <taxon>Boeremia</taxon>
    </lineage>
</organism>
<reference evidence="1" key="1">
    <citation type="submission" date="2022-11" db="EMBL/GenBank/DDBJ databases">
        <title>Genome Sequence of Boeremia exigua.</title>
        <authorList>
            <person name="Buettner E."/>
        </authorList>
    </citation>
    <scope>NUCLEOTIDE SEQUENCE</scope>
    <source>
        <strain evidence="1">CU02</strain>
    </source>
</reference>
<name>A0ACC2IKE5_9PLEO</name>
<dbReference type="EMBL" id="JAPHNI010000129">
    <property type="protein sequence ID" value="KAJ8115645.1"/>
    <property type="molecule type" value="Genomic_DNA"/>
</dbReference>
<comment type="caution">
    <text evidence="1">The sequence shown here is derived from an EMBL/GenBank/DDBJ whole genome shotgun (WGS) entry which is preliminary data.</text>
</comment>
<gene>
    <name evidence="1" type="ORF">OPT61_g2757</name>
</gene>
<dbReference type="Proteomes" id="UP001153331">
    <property type="component" value="Unassembled WGS sequence"/>
</dbReference>
<evidence type="ECO:0000313" key="1">
    <source>
        <dbReference type="EMBL" id="KAJ8115645.1"/>
    </source>
</evidence>
<sequence>MLESTNRGPVHERQNPCHPQKDFQLTKLAQAAPSHLKLLQALSKDAWNAWDTDYLGISIMKSISFLLAFAASSFSVSVTSEDDFVPAGASVYVPHSGPLLPRGHRGKDNWGNAVAHDRKKVTIRASKNDTDDISDDFLWALKKANHGGLVHLKKNHKYVIGKKLDLSFLDDVYVNINGELKYTNDIKYWQANNFYYPFQKSITFTVWGGKNVKIYSDTGTGVINGNGQAWWDGFSGAEILDPNNKFYRPILFLTDNATNVEVSGLHLKDSPCWTTFLVRTKNVIFDDIYIDAVSTNASSLPKNTDGFDSLNVDGLTVTNTRVNVGDDCFSPKPNTTNIFVKNLWCNGTHGVSMGSIGQYPGTYDYISNAWIENVTLLNGQNGARLKAWAGPDVGYGYIDNVTYKDIIIENTDAPVVLDQCYFNINETTCAKYPSKVNITNVNFVNVSGSSTGKNGKVVADLTCSPGATCNGIHLENINITSPAGSPAQIVCENIQGDIGVDCIPASQADD</sequence>